<feature type="region of interest" description="Disordered" evidence="9">
    <location>
        <begin position="980"/>
        <end position="1010"/>
    </location>
</feature>
<feature type="region of interest" description="Disordered" evidence="9">
    <location>
        <begin position="673"/>
        <end position="718"/>
    </location>
</feature>
<keyword evidence="7" id="KW-0449">Lipoprotein</keyword>
<dbReference type="EC" id="3.1.4.4" evidence="2"/>
<feature type="region of interest" description="Disordered" evidence="9">
    <location>
        <begin position="532"/>
        <end position="661"/>
    </location>
</feature>
<feature type="compositionally biased region" description="Basic and acidic residues" evidence="9">
    <location>
        <begin position="553"/>
        <end position="562"/>
    </location>
</feature>
<dbReference type="Pfam" id="PF00614">
    <property type="entry name" value="PLDc"/>
    <property type="match status" value="2"/>
</dbReference>
<dbReference type="PANTHER" id="PTHR18896:SF76">
    <property type="entry name" value="PHOSPHOLIPASE"/>
    <property type="match status" value="1"/>
</dbReference>
<evidence type="ECO:0000256" key="7">
    <source>
        <dbReference type="ARBA" id="ARBA00023288"/>
    </source>
</evidence>
<evidence type="ECO:0000256" key="6">
    <source>
        <dbReference type="ARBA" id="ARBA00023098"/>
    </source>
</evidence>
<evidence type="ECO:0000259" key="11">
    <source>
        <dbReference type="PROSITE" id="PS50195"/>
    </source>
</evidence>
<comment type="caution">
    <text evidence="12">The sequence shown here is derived from an EMBL/GenBank/DDBJ whole genome shotgun (WGS) entry which is preliminary data.</text>
</comment>
<feature type="compositionally biased region" description="Polar residues" evidence="9">
    <location>
        <begin position="673"/>
        <end position="713"/>
    </location>
</feature>
<evidence type="ECO:0000256" key="4">
    <source>
        <dbReference type="ARBA" id="ARBA00022801"/>
    </source>
</evidence>
<evidence type="ECO:0000256" key="1">
    <source>
        <dbReference type="ARBA" id="ARBA00000798"/>
    </source>
</evidence>
<feature type="compositionally biased region" description="Polar residues" evidence="9">
    <location>
        <begin position="652"/>
        <end position="661"/>
    </location>
</feature>
<dbReference type="Proteomes" id="UP001283361">
    <property type="component" value="Unassembled WGS sequence"/>
</dbReference>
<keyword evidence="4" id="KW-0378">Hydrolase</keyword>
<feature type="domain" description="PLD phosphodiesterase" evidence="10">
    <location>
        <begin position="493"/>
        <end position="520"/>
    </location>
</feature>
<dbReference type="GO" id="GO:0060627">
    <property type="term" value="P:regulation of vesicle-mediated transport"/>
    <property type="evidence" value="ECO:0007669"/>
    <property type="project" value="TreeGrafter"/>
</dbReference>
<feature type="compositionally biased region" description="Low complexity" evidence="9">
    <location>
        <begin position="608"/>
        <end position="622"/>
    </location>
</feature>
<feature type="domain" description="PLD phosphodiesterase" evidence="10">
    <location>
        <begin position="1404"/>
        <end position="1431"/>
    </location>
</feature>
<evidence type="ECO:0000259" key="10">
    <source>
        <dbReference type="PROSITE" id="PS50035"/>
    </source>
</evidence>
<evidence type="ECO:0000256" key="3">
    <source>
        <dbReference type="ARBA" id="ARBA00022737"/>
    </source>
</evidence>
<feature type="region of interest" description="Disordered" evidence="9">
    <location>
        <begin position="175"/>
        <end position="198"/>
    </location>
</feature>
<dbReference type="Gene3D" id="2.30.29.30">
    <property type="entry name" value="Pleckstrin-homology domain (PH domain)/Phosphotyrosine-binding domain (PTB)"/>
    <property type="match status" value="1"/>
</dbReference>
<evidence type="ECO:0000256" key="2">
    <source>
        <dbReference type="ARBA" id="ARBA00012027"/>
    </source>
</evidence>
<feature type="compositionally biased region" description="Low complexity" evidence="9">
    <location>
        <begin position="571"/>
        <end position="586"/>
    </location>
</feature>
<dbReference type="SUPFAM" id="SSF50729">
    <property type="entry name" value="PH domain-like"/>
    <property type="match status" value="1"/>
</dbReference>
<dbReference type="CDD" id="cd09138">
    <property type="entry name" value="PLDc_vPLD1_2_yPLD_like_1"/>
    <property type="match status" value="1"/>
</dbReference>
<dbReference type="PROSITE" id="PS50035">
    <property type="entry name" value="PLD"/>
    <property type="match status" value="2"/>
</dbReference>
<dbReference type="SMART" id="SM00312">
    <property type="entry name" value="PX"/>
    <property type="match status" value="1"/>
</dbReference>
<sequence>MASGDASATVDTTREFLRSFSVIAVESESDSDFDELSPIPETPGDNLDDVGDGLPDGRDAPVLPTIIPYDSILRPPVPFSGQRENCWVPGMPVAVTITGFERHLALKMLNPNLYTIRVKHAEFEWTVYRRYKHFRQLHESLALFRAKYKLPLPGRDRNQRRATIIKDLQGMKQHLKEQKQNSSGIKGAKGGRLPLRPEPLVSEEDIPQRMKQLQEYLQSVLTCKSYRNHPDTLKFFEVSNMSFVHKLGAKSKEGLIEKCSGGRRINIQCCGCLQNLHLAGTWNRRWLVVKDNCVLYIRPEDGHVRDALLMDSAFKVQCGIRDTGAKHGVLIENHSRKLLIKCWTSRKAKEWAEELVYVAKTLATDYTNPTRFGSFAPARENTYARWFVDGNTYFEAVADALEKAKEEIYITDWWLSPEIYLKRPIVDGDKWRLDIILKRKAEQGVKIFVLLYKEIEAALTIKSVYSKQKLMAHCPENIKVLRHPDHIPGKGVLLWAHHEKLVIVDQLIAFSGGLDLCYGRWDDENHRMKDLGSISLKPPPSEAAVTSSPTESEVLRRPEYSSHTEISMVTSEESVSIPPSSPPQTHGGHGTTGTNISVNNNINKDADSQSPNEVVSPNSSSVLDSDPRTQGSEVSVGGKEEQQQQLQGQGSPDVSSLSSQQPIEASIVVSNVTDNGSDTQNTKSATPTNSPLPSSRATAVLSRQVSSPTSSMGSGWGGRGDFASFASSSPIMHRARAGDGGRLLVRQPSSMIDTTGFSEDALEEINKSMHPFKDIHSNSFFNDRNRLEEEPYIAVDPAEVSQNNVNIYLDETIDKEIICNADADISYEPSSSWRQNNQKKKVEEKKAKEESVTVKASKLWMRRSRQKSLELKVPQKNADSKTEEKGDIAVEENESNLEELHSSDKSPVAKRKQEKKAAKAKKHEREGEQRASSDTLRVPGAGEEESKPRANSESSNTSDAVLLGRASMPAALPNRVHATHSNHLPNYQSTTDSGQSHQTSTPKNSSNRRAFSLANTVGAMNALRKMMGRKDSETEHSSHAADGNSEADGNEDDNTARRRWRMIFNVSKFENIVRSPQVPERVDESLFYTTNIKHHGHKGRLAKSLKGGVGKLTKQGRRGSGGLILDKNGVPVPPGTLQHTDSEEDILERGLIGSTKLWIGKDYVNFIYKDFVNLEQPFDDFIDRTKCPRMPWHDIGCVVYGKSARDLARHFIGRWNFTKQEKCKDNNDFPILVPKSTLKCSIPMAMKGITFEVKAQVLRSCCGWSAGIGEVESSIHEAYIHCIENSREFIYIENQFFITQIGNSAYVNNSVGNALYKRILRAHRSGGNFKVYVVMPLLPAFEGEFGTNTGAALQAVTHWNYSSICRGGSSLMERLAKEVPDPNNYIVFCGLRTWDRLDDKLMTELVYVHSKLMIVDDDTVIIGSANINDRSLLGNRDSEIAVMFEDIHKVDVKVGDKQYQAGRFASSLRWTIFREHLGILNDPDFVDLTDVHLDSFYKEVWIKQAAINTTCYDKVFQCLPTDNVQNYTQLRQYQSSPPLAQTNPEAAMTWLRKVKGYLVLTPLQFLREENLTPKVGQKEALLPTYLWT</sequence>
<feature type="region of interest" description="Disordered" evidence="9">
    <location>
        <begin position="1110"/>
        <end position="1139"/>
    </location>
</feature>
<dbReference type="CDD" id="cd01254">
    <property type="entry name" value="PH_PLD"/>
    <property type="match status" value="1"/>
</dbReference>
<dbReference type="InterPro" id="IPR001683">
    <property type="entry name" value="PX_dom"/>
</dbReference>
<dbReference type="SUPFAM" id="SSF56024">
    <property type="entry name" value="Phospholipase D/nuclease"/>
    <property type="match status" value="3"/>
</dbReference>
<feature type="compositionally biased region" description="Basic and acidic residues" evidence="9">
    <location>
        <begin position="840"/>
        <end position="852"/>
    </location>
</feature>
<feature type="region of interest" description="Disordered" evidence="9">
    <location>
        <begin position="828"/>
        <end position="958"/>
    </location>
</feature>
<reference evidence="12" key="1">
    <citation type="journal article" date="2023" name="G3 (Bethesda)">
        <title>A reference genome for the long-term kleptoplast-retaining sea slug Elysia crispata morphotype clarki.</title>
        <authorList>
            <person name="Eastman K.E."/>
            <person name="Pendleton A.L."/>
            <person name="Shaikh M.A."/>
            <person name="Suttiyut T."/>
            <person name="Ogas R."/>
            <person name="Tomko P."/>
            <person name="Gavelis G."/>
            <person name="Widhalm J.R."/>
            <person name="Wisecaver J.H."/>
        </authorList>
    </citation>
    <scope>NUCLEOTIDE SEQUENCE</scope>
    <source>
        <strain evidence="12">ECLA1</strain>
    </source>
</reference>
<evidence type="ECO:0000313" key="13">
    <source>
        <dbReference type="Proteomes" id="UP001283361"/>
    </source>
</evidence>
<keyword evidence="5" id="KW-0442">Lipid degradation</keyword>
<evidence type="ECO:0000256" key="9">
    <source>
        <dbReference type="SAM" id="MobiDB-lite"/>
    </source>
</evidence>
<feature type="domain" description="PX" evidence="11">
    <location>
        <begin position="92"/>
        <end position="243"/>
    </location>
</feature>
<dbReference type="PANTHER" id="PTHR18896">
    <property type="entry name" value="PHOSPHOLIPASE D"/>
    <property type="match status" value="1"/>
</dbReference>
<feature type="region of interest" description="Disordered" evidence="9">
    <location>
        <begin position="27"/>
        <end position="47"/>
    </location>
</feature>
<dbReference type="SUPFAM" id="SSF64268">
    <property type="entry name" value="PX domain"/>
    <property type="match status" value="1"/>
</dbReference>
<keyword evidence="13" id="KW-1185">Reference proteome</keyword>
<accession>A0AAE1A7F4</accession>
<comment type="subcellular location">
    <subcellularLocation>
        <location evidence="8">Endomembrane system</location>
        <topology evidence="8">Lipid-anchor</topology>
    </subcellularLocation>
</comment>
<dbReference type="GO" id="GO:0009395">
    <property type="term" value="P:phospholipid catabolic process"/>
    <property type="evidence" value="ECO:0007669"/>
    <property type="project" value="TreeGrafter"/>
</dbReference>
<dbReference type="InterPro" id="IPR015679">
    <property type="entry name" value="PLipase_D_fam"/>
</dbReference>
<organism evidence="12 13">
    <name type="scientific">Elysia crispata</name>
    <name type="common">lettuce slug</name>
    <dbReference type="NCBI Taxonomy" id="231223"/>
    <lineage>
        <taxon>Eukaryota</taxon>
        <taxon>Metazoa</taxon>
        <taxon>Spiralia</taxon>
        <taxon>Lophotrochozoa</taxon>
        <taxon>Mollusca</taxon>
        <taxon>Gastropoda</taxon>
        <taxon>Heterobranchia</taxon>
        <taxon>Euthyneura</taxon>
        <taxon>Panpulmonata</taxon>
        <taxon>Sacoglossa</taxon>
        <taxon>Placobranchoidea</taxon>
        <taxon>Plakobranchidae</taxon>
        <taxon>Elysia</taxon>
    </lineage>
</organism>
<protein>
    <recommendedName>
        <fullName evidence="2">phospholipase D</fullName>
        <ecNumber evidence="2">3.1.4.4</ecNumber>
    </recommendedName>
</protein>
<keyword evidence="3" id="KW-0677">Repeat</keyword>
<name>A0AAE1A7F4_9GAST</name>
<proteinExistence type="predicted"/>
<dbReference type="Gene3D" id="3.30.1520.10">
    <property type="entry name" value="Phox-like domain"/>
    <property type="match status" value="1"/>
</dbReference>
<dbReference type="InterPro" id="IPR036871">
    <property type="entry name" value="PX_dom_sf"/>
</dbReference>
<dbReference type="Gene3D" id="3.30.870.10">
    <property type="entry name" value="Endonuclease Chain A"/>
    <property type="match status" value="3"/>
</dbReference>
<evidence type="ECO:0000256" key="5">
    <source>
        <dbReference type="ARBA" id="ARBA00022963"/>
    </source>
</evidence>
<dbReference type="GO" id="GO:0004630">
    <property type="term" value="F:phospholipase D activity"/>
    <property type="evidence" value="ECO:0007669"/>
    <property type="project" value="UniProtKB-EC"/>
</dbReference>
<dbReference type="GO" id="GO:0035091">
    <property type="term" value="F:phosphatidylinositol binding"/>
    <property type="evidence" value="ECO:0007669"/>
    <property type="project" value="InterPro"/>
</dbReference>
<evidence type="ECO:0000256" key="8">
    <source>
        <dbReference type="ARBA" id="ARBA00037868"/>
    </source>
</evidence>
<comment type="catalytic activity">
    <reaction evidence="1">
        <text>a 1,2-diacyl-sn-glycero-3-phosphocholine + H2O = a 1,2-diacyl-sn-glycero-3-phosphate + choline + H(+)</text>
        <dbReference type="Rhea" id="RHEA:14445"/>
        <dbReference type="ChEBI" id="CHEBI:15354"/>
        <dbReference type="ChEBI" id="CHEBI:15377"/>
        <dbReference type="ChEBI" id="CHEBI:15378"/>
        <dbReference type="ChEBI" id="CHEBI:57643"/>
        <dbReference type="ChEBI" id="CHEBI:58608"/>
        <dbReference type="EC" id="3.1.4.4"/>
    </reaction>
</comment>
<dbReference type="Pfam" id="PF00787">
    <property type="entry name" value="PX"/>
    <property type="match status" value="1"/>
</dbReference>
<feature type="region of interest" description="Disordered" evidence="9">
    <location>
        <begin position="1027"/>
        <end position="1054"/>
    </location>
</feature>
<dbReference type="FunFam" id="3.30.870.10:FF:000011">
    <property type="entry name" value="Phospholipase"/>
    <property type="match status" value="1"/>
</dbReference>
<evidence type="ECO:0000313" key="12">
    <source>
        <dbReference type="EMBL" id="KAK3782719.1"/>
    </source>
</evidence>
<dbReference type="InterPro" id="IPR001736">
    <property type="entry name" value="PLipase_D/transphosphatidylase"/>
</dbReference>
<feature type="compositionally biased region" description="Basic and acidic residues" evidence="9">
    <location>
        <begin position="878"/>
        <end position="888"/>
    </location>
</feature>
<keyword evidence="6" id="KW-0443">Lipid metabolism</keyword>
<gene>
    <name evidence="12" type="ORF">RRG08_037718</name>
</gene>
<dbReference type="CDD" id="cd09141">
    <property type="entry name" value="PLDc_vPLD1_2_yPLD_like_2"/>
    <property type="match status" value="1"/>
</dbReference>
<feature type="compositionally biased region" description="Basic residues" evidence="9">
    <location>
        <begin position="908"/>
        <end position="922"/>
    </location>
</feature>
<feature type="compositionally biased region" description="Basic and acidic residues" evidence="9">
    <location>
        <begin position="1028"/>
        <end position="1039"/>
    </location>
</feature>
<dbReference type="SMART" id="SM00155">
    <property type="entry name" value="PLDc"/>
    <property type="match status" value="2"/>
</dbReference>
<dbReference type="InterPro" id="IPR011993">
    <property type="entry name" value="PH-like_dom_sf"/>
</dbReference>
<dbReference type="PROSITE" id="PS50195">
    <property type="entry name" value="PX"/>
    <property type="match status" value="1"/>
</dbReference>
<dbReference type="GO" id="GO:0012505">
    <property type="term" value="C:endomembrane system"/>
    <property type="evidence" value="ECO:0007669"/>
    <property type="project" value="UniProtKB-SubCell"/>
</dbReference>
<dbReference type="EMBL" id="JAWDGP010002489">
    <property type="protein sequence ID" value="KAK3782719.1"/>
    <property type="molecule type" value="Genomic_DNA"/>
</dbReference>